<dbReference type="STRING" id="212667.VFDL14_21695"/>
<dbReference type="InterPro" id="IPR053176">
    <property type="entry name" value="T6SS_TssE1-like"/>
</dbReference>
<evidence type="ECO:0000313" key="2">
    <source>
        <dbReference type="EMBL" id="KDN27493.1"/>
    </source>
</evidence>
<dbReference type="SUPFAM" id="SSF160719">
    <property type="entry name" value="gpW/gp25-like"/>
    <property type="match status" value="1"/>
</dbReference>
<accession>A0A066UTG7</accession>
<dbReference type="Proteomes" id="UP000027219">
    <property type="component" value="Unassembled WGS sequence"/>
</dbReference>
<feature type="domain" description="IraD/Gp25-like" evidence="1">
    <location>
        <begin position="19"/>
        <end position="114"/>
    </location>
</feature>
<dbReference type="RefSeq" id="WP_032552859.1">
    <property type="nucleotide sequence ID" value="NZ_JFFR01000027.1"/>
</dbReference>
<organism evidence="2 3">
    <name type="scientific">Vibrio fortis</name>
    <dbReference type="NCBI Taxonomy" id="212667"/>
    <lineage>
        <taxon>Bacteria</taxon>
        <taxon>Pseudomonadati</taxon>
        <taxon>Pseudomonadota</taxon>
        <taxon>Gammaproteobacteria</taxon>
        <taxon>Vibrionales</taxon>
        <taxon>Vibrionaceae</taxon>
        <taxon>Vibrio</taxon>
    </lineage>
</organism>
<dbReference type="AlphaFoldDB" id="A0A066UTG7"/>
<dbReference type="OrthoDB" id="5890764at2"/>
<comment type="caution">
    <text evidence="2">The sequence shown here is derived from an EMBL/GenBank/DDBJ whole genome shotgun (WGS) entry which is preliminary data.</text>
</comment>
<protein>
    <submittedName>
        <fullName evidence="2">Lysozyme</fullName>
    </submittedName>
</protein>
<name>A0A066UTG7_9VIBR</name>
<dbReference type="Pfam" id="PF04965">
    <property type="entry name" value="GPW_gp25"/>
    <property type="match status" value="1"/>
</dbReference>
<dbReference type="PANTHER" id="PTHR38595:SF2">
    <property type="entry name" value="TYPE VI SECRETION SYSTEM BASEPLATE SUBUNIT TSSE"/>
    <property type="match status" value="1"/>
</dbReference>
<evidence type="ECO:0000259" key="1">
    <source>
        <dbReference type="Pfam" id="PF04965"/>
    </source>
</evidence>
<dbReference type="NCBIfam" id="TIGR03357">
    <property type="entry name" value="VI_zyme"/>
    <property type="match status" value="1"/>
</dbReference>
<proteinExistence type="predicted"/>
<keyword evidence="3" id="KW-1185">Reference proteome</keyword>
<sequence length="142" mass="16104">MSFWKTFVKKSNTTSDRDDLLESIHYQLTTLLNSEAPMRLIPSVYSETQKSIYCFGLDNSQSQSSQIEKDQFSRALERLIQSFEPRLSEVSVFVQEGDQTKNAICFSIMAKVNTSAGEHVFLFDSNLSLSNQQATMEGQEVV</sequence>
<gene>
    <name evidence="2" type="ORF">VFDL14_21695</name>
</gene>
<dbReference type="InterPro" id="IPR007048">
    <property type="entry name" value="IraD/Gp25-like"/>
</dbReference>
<reference evidence="2 3" key="1">
    <citation type="submission" date="2014-02" db="EMBL/GenBank/DDBJ databases">
        <title>Vibrio fortis Dalian14 Genome Sequencing.</title>
        <authorList>
            <person name="Wang Y."/>
            <person name="Song L."/>
            <person name="Liu G."/>
            <person name="Ding J."/>
        </authorList>
    </citation>
    <scope>NUCLEOTIDE SEQUENCE [LARGE SCALE GENOMIC DNA]</scope>
    <source>
        <strain evidence="2 3">Dalian14</strain>
    </source>
</reference>
<dbReference type="PANTHER" id="PTHR38595">
    <property type="entry name" value="CYTOPLASMIC PROTEIN-RELATED"/>
    <property type="match status" value="1"/>
</dbReference>
<dbReference type="InterPro" id="IPR017737">
    <property type="entry name" value="TssE1-like"/>
</dbReference>
<evidence type="ECO:0000313" key="3">
    <source>
        <dbReference type="Proteomes" id="UP000027219"/>
    </source>
</evidence>
<dbReference type="EMBL" id="JFFR01000027">
    <property type="protein sequence ID" value="KDN27493.1"/>
    <property type="molecule type" value="Genomic_DNA"/>
</dbReference>